<dbReference type="Pfam" id="PF08620">
    <property type="entry name" value="RPAP1_C"/>
    <property type="match status" value="1"/>
</dbReference>
<keyword evidence="2" id="KW-0812">Transmembrane</keyword>
<dbReference type="Proteomes" id="UP000243200">
    <property type="component" value="Chromosome 6"/>
</dbReference>
<gene>
    <name evidence="4" type="primary">PowCR01_060020900</name>
    <name evidence="4" type="ORF">POWCR01_060020900</name>
</gene>
<dbReference type="VEuPathDB" id="PlasmoDB:PocGH01_06026000"/>
<feature type="transmembrane region" description="Helical" evidence="2">
    <location>
        <begin position="910"/>
        <end position="932"/>
    </location>
</feature>
<dbReference type="VEuPathDB" id="PlasmoDB:POWCR01_060020900"/>
<dbReference type="OrthoDB" id="348201at2759"/>
<evidence type="ECO:0000313" key="5">
    <source>
        <dbReference type="Proteomes" id="UP000243200"/>
    </source>
</evidence>
<evidence type="ECO:0000256" key="2">
    <source>
        <dbReference type="SAM" id="Phobius"/>
    </source>
</evidence>
<organism evidence="4 5">
    <name type="scientific">Plasmodium ovale</name>
    <name type="common">malaria parasite P. ovale</name>
    <dbReference type="NCBI Taxonomy" id="36330"/>
    <lineage>
        <taxon>Eukaryota</taxon>
        <taxon>Sar</taxon>
        <taxon>Alveolata</taxon>
        <taxon>Apicomplexa</taxon>
        <taxon>Aconoidasida</taxon>
        <taxon>Haemosporida</taxon>
        <taxon>Plasmodiidae</taxon>
        <taxon>Plasmodium</taxon>
        <taxon>Plasmodium (Plasmodium)</taxon>
    </lineage>
</organism>
<sequence length="1484" mass="174052">MDASVDHLQDKLRKERTNAQLILTKCNFDIVEKNVDSSSGEEERGDSGSWSSRVSANNVTDAKRGISFPVALHRSKLNLQKDNQQERLDLRRIYENNISRTNYVNTKMDCIAEMGNVGNSNGRNAQAYGDNDEIRGLREDKNEKKETQNVMCNVEKRYNVTYLLNKNELAKLQWTNPVNDDEIREIKNVKDIKLHEIRFDFAGKWRIQINEILFNEKKKKKIFNNFDGLYHHNAEPLNSGYTIPEILFLCQSSYNNQVCIALKILKNVFINFRLKVVTPSTIHRDILNYEEPKNKYSYGFTYKRFSNYLNNDLSVFEKLTYVLNYYSNKNVQISCLHALASYVFPNNVCTLPGSVIFGQAQLEEEKKKEEEAIEECENTELIYFYDYEPLSYYDFFSDSIFLFENYNIYFFSCKKKIMNSTGEEEKYHMQQNIKDSDLAEDKYANLSGEKPNDLSNFINKYKENEPFVKNKKYDGMAYGSGAERMNKSVGRGKNVLFRDKQLLSLLEHMDEAEDDPLKKQNVNFKAINWCKTKGDKYCNILGNISNMLLSNFGVVEIENSCVCLLIGLLATYRQEINILHCKELVQNLERIYESKIWGSELCNERMKRGNAKGDANGDANGDAKTNENVNLVDLNFTHNLITLVRYILVYNYENNILKKFDVLSFLIFYRSLPFNRKKKNNEMYLFLACETVSIFRLLLHCNLYIESVDYFHDLINDIHRVDIKNSTIYKKFLTQTYLYIATYNVMCIHVDLSGFLYITKVMKTLEIQMSNVFNVYTDEYSEEKNKFSRGDQETVTLPVQAKKKDSKKKKNFNFFCDLALLQQCCNYLYTVFLSIRKKYITKEQFVSDDQIVEITKLITKLANIITKEFDEFLDIYKDEGNDIISSIISKIKDCPFPFSYAIYKYDMDDYFFFVIYIQIVNTILNIIFEVYATHNREEKNFTISIQNVLTVFEQGSLKYFQKNIFEAENVLDSYNIFLPLSYLFYNLYKIDSMMGDANVSTFRSATGKEEERLFLSLHFCSSVSLSYYCLKEILNQKNGFNSWKKSGHNIFTENNEHFWKNSPKGDTKNNTSDEQFCHILRDDNGDTGGVKNNSVIARTEMSYRDYDTPGNAATYVLLFLWKYLQGNPLTYHSKKNIFLLLLKNIFKECSKPKEKAKGWEDDQCEEKKEREENGEDDNFDETLISQVLGFLLNNNMVSFLSKHMDVCTFLKFFIYLFLFNQNKRIGDYLSEQVDIYTDLMTIAKVYIFQRVICLDVGEMENNHTSEEEIWVKNIENIVDDFLKNEVVGKKKEDPLLYEHFMNIFAKNKRNIKIFVRQKKLKISKNISQIICEKMIESFKLGYFFNPLFIAVLFFLSSVSFPQESRCIFFGDKNLLKLLSRNVFIYFYDKENYVIFTISTYYGKKEFNYLVDLTPFFPSIFSFLVDASDDIKLDHAWGEYFKSLQSEYAYPSLLHFLFYAKEKLSLCMGEKTQKAVNNTCEGCEN</sequence>
<evidence type="ECO:0000256" key="1">
    <source>
        <dbReference type="SAM" id="MobiDB-lite"/>
    </source>
</evidence>
<dbReference type="PANTHER" id="PTHR21483">
    <property type="entry name" value="RNA POLYMERASE II-ASSOCIATED PROTEIN 1"/>
    <property type="match status" value="1"/>
</dbReference>
<protein>
    <submittedName>
        <fullName evidence="4">RNA polymerase II-associated protein 1, putative</fullName>
    </submittedName>
</protein>
<feature type="compositionally biased region" description="Basic and acidic residues" evidence="1">
    <location>
        <begin position="1157"/>
        <end position="1171"/>
    </location>
</feature>
<feature type="transmembrane region" description="Helical" evidence="2">
    <location>
        <begin position="737"/>
        <end position="759"/>
    </location>
</feature>
<evidence type="ECO:0000259" key="3">
    <source>
        <dbReference type="Pfam" id="PF08620"/>
    </source>
</evidence>
<name>A0A1C3KPY7_PLAOA</name>
<evidence type="ECO:0000313" key="4">
    <source>
        <dbReference type="EMBL" id="SBT76161.1"/>
    </source>
</evidence>
<proteinExistence type="predicted"/>
<dbReference type="InterPro" id="IPR039913">
    <property type="entry name" value="RPAP1/Rba50"/>
</dbReference>
<keyword evidence="2" id="KW-1133">Transmembrane helix</keyword>
<feature type="region of interest" description="Disordered" evidence="1">
    <location>
        <begin position="34"/>
        <end position="56"/>
    </location>
</feature>
<dbReference type="PANTHER" id="PTHR21483:SF18">
    <property type="entry name" value="RNA POLYMERASE II-ASSOCIATED PROTEIN 1"/>
    <property type="match status" value="1"/>
</dbReference>
<dbReference type="InterPro" id="IPR013929">
    <property type="entry name" value="RPAP1_C"/>
</dbReference>
<feature type="region of interest" description="Disordered" evidence="1">
    <location>
        <begin position="1157"/>
        <end position="1176"/>
    </location>
</feature>
<feature type="compositionally biased region" description="Basic and acidic residues" evidence="1">
    <location>
        <begin position="34"/>
        <end position="46"/>
    </location>
</feature>
<dbReference type="EMBL" id="LT594510">
    <property type="protein sequence ID" value="SBT76161.1"/>
    <property type="molecule type" value="Genomic_DNA"/>
</dbReference>
<keyword evidence="2" id="KW-0472">Membrane</keyword>
<reference evidence="4 5" key="1">
    <citation type="submission" date="2016-06" db="EMBL/GenBank/DDBJ databases">
        <authorList>
            <consortium name="Pathogen Informatics"/>
        </authorList>
    </citation>
    <scope>NUCLEOTIDE SEQUENCE [LARGE SCALE GENOMIC DNA]</scope>
    <source>
        <strain evidence="4">PowCR01</strain>
    </source>
</reference>
<feature type="domain" description="RPAP1 C-terminal" evidence="3">
    <location>
        <begin position="196"/>
        <end position="271"/>
    </location>
</feature>
<dbReference type="GO" id="GO:0006366">
    <property type="term" value="P:transcription by RNA polymerase II"/>
    <property type="evidence" value="ECO:0007669"/>
    <property type="project" value="InterPro"/>
</dbReference>
<accession>A0A1C3KPY7</accession>